<dbReference type="SUPFAM" id="SSF81321">
    <property type="entry name" value="Family A G protein-coupled receptor-like"/>
    <property type="match status" value="1"/>
</dbReference>
<evidence type="ECO:0000259" key="11">
    <source>
        <dbReference type="PROSITE" id="PS50262"/>
    </source>
</evidence>
<gene>
    <name evidence="12" type="ORF">SSS_7018</name>
</gene>
<dbReference type="GO" id="GO:0005886">
    <property type="term" value="C:plasma membrane"/>
    <property type="evidence" value="ECO:0007669"/>
    <property type="project" value="TreeGrafter"/>
</dbReference>
<evidence type="ECO:0000256" key="1">
    <source>
        <dbReference type="ARBA" id="ARBA00004141"/>
    </source>
</evidence>
<dbReference type="EMBL" id="WVUK01000062">
    <property type="protein sequence ID" value="KAF7490420.1"/>
    <property type="molecule type" value="Genomic_DNA"/>
</dbReference>
<dbReference type="AlphaFoldDB" id="A0A834R4S7"/>
<dbReference type="OrthoDB" id="10037617at2759"/>
<keyword evidence="14" id="KW-1185">Reference proteome</keyword>
<reference evidence="14" key="1">
    <citation type="journal article" date="2020" name="PLoS Negl. Trop. Dis.">
        <title>High-quality nuclear genome for Sarcoptes scabiei-A critical resource for a neglected parasite.</title>
        <authorList>
            <person name="Korhonen P.K."/>
            <person name="Gasser R.B."/>
            <person name="Ma G."/>
            <person name="Wang T."/>
            <person name="Stroehlein A.J."/>
            <person name="Young N.D."/>
            <person name="Ang C.S."/>
            <person name="Fernando D.D."/>
            <person name="Lu H.C."/>
            <person name="Taylor S."/>
            <person name="Reynolds S.L."/>
            <person name="Mofiz E."/>
            <person name="Najaraj S.H."/>
            <person name="Gowda H."/>
            <person name="Madugundu A."/>
            <person name="Renuse S."/>
            <person name="Holt D."/>
            <person name="Pandey A."/>
            <person name="Papenfuss A.T."/>
            <person name="Fischer K."/>
        </authorList>
    </citation>
    <scope>NUCLEOTIDE SEQUENCE [LARGE SCALE GENOMIC DNA]</scope>
</reference>
<organism evidence="12">
    <name type="scientific">Sarcoptes scabiei</name>
    <name type="common">Itch mite</name>
    <name type="synonym">Acarus scabiei</name>
    <dbReference type="NCBI Taxonomy" id="52283"/>
    <lineage>
        <taxon>Eukaryota</taxon>
        <taxon>Metazoa</taxon>
        <taxon>Ecdysozoa</taxon>
        <taxon>Arthropoda</taxon>
        <taxon>Chelicerata</taxon>
        <taxon>Arachnida</taxon>
        <taxon>Acari</taxon>
        <taxon>Acariformes</taxon>
        <taxon>Sarcoptiformes</taxon>
        <taxon>Astigmata</taxon>
        <taxon>Psoroptidia</taxon>
        <taxon>Sarcoptoidea</taxon>
        <taxon>Sarcoptidae</taxon>
        <taxon>Sarcoptinae</taxon>
        <taxon>Sarcoptes</taxon>
    </lineage>
</organism>
<name>A0A834R4S7_SARSC</name>
<keyword evidence="8 9" id="KW-0807">Transducer</keyword>
<keyword evidence="5 9" id="KW-0297">G-protein coupled receptor</keyword>
<dbReference type="PROSITE" id="PS50262">
    <property type="entry name" value="G_PROTEIN_RECEP_F1_2"/>
    <property type="match status" value="1"/>
</dbReference>
<evidence type="ECO:0000256" key="7">
    <source>
        <dbReference type="ARBA" id="ARBA00023170"/>
    </source>
</evidence>
<evidence type="ECO:0000256" key="10">
    <source>
        <dbReference type="SAM" id="Phobius"/>
    </source>
</evidence>
<keyword evidence="3 9" id="KW-0812">Transmembrane</keyword>
<feature type="transmembrane region" description="Helical" evidence="10">
    <location>
        <begin position="120"/>
        <end position="140"/>
    </location>
</feature>
<evidence type="ECO:0000256" key="2">
    <source>
        <dbReference type="ARBA" id="ARBA00010663"/>
    </source>
</evidence>
<dbReference type="PROSITE" id="PS00237">
    <property type="entry name" value="G_PROTEIN_RECEP_F1_1"/>
    <property type="match status" value="1"/>
</dbReference>
<comment type="subcellular location">
    <subcellularLocation>
        <location evidence="1">Membrane</location>
        <topology evidence="1">Multi-pass membrane protein</topology>
    </subcellularLocation>
</comment>
<sequence length="449" mass="52181">MEDENIAWLEKNYDMILLRNLSENQIKILLDHFQNRTKNYIDIGADENDDLMGYIAHIESINDASNSDIIQFAILDFWPGQFILIVLYTVAALLSLTLNIITIIVWVYGERSQSTEIWQLLVNLSLADIGLAIFCIPFTYTNTMLQQWIFPHFLCPIVNFAQLCFVFVSVWTLTTISIDRYFAIVHPLNKMRFQKRFILILIWLSGILFASTQLLVSGTMPYMISNHQLYECVEIWSEKIQGQIYTITVFVMTFLIPVLIISLTYSTIWYHMMNHVTPGNPDQARDSHQMDVKNKIFKMLTILVGLFIVCWLPIHSFNLILYFAPNIMNIETETMYNVYYSSFFASHYLSMVHSLINPVVYCFVSENFRHNLMKLLRKYCHHRSSHTPKHSSDAIEMGLAPTSLDADETNPSTAPEKFSLSQRTSKFYTVNCICCYAFLTLEFSSQQFD</sequence>
<keyword evidence="7 9" id="KW-0675">Receptor</keyword>
<evidence type="ECO:0000313" key="12">
    <source>
        <dbReference type="EMBL" id="KAF7490420.1"/>
    </source>
</evidence>
<dbReference type="PRINTS" id="PR00237">
    <property type="entry name" value="GPCRRHODOPSN"/>
</dbReference>
<dbReference type="GO" id="GO:0004930">
    <property type="term" value="F:G protein-coupled receptor activity"/>
    <property type="evidence" value="ECO:0007669"/>
    <property type="project" value="UniProtKB-KW"/>
</dbReference>
<feature type="transmembrane region" description="Helical" evidence="10">
    <location>
        <begin position="160"/>
        <end position="178"/>
    </location>
</feature>
<comment type="similarity">
    <text evidence="2 9">Belongs to the G-protein coupled receptor 1 family.</text>
</comment>
<feature type="transmembrane region" description="Helical" evidence="10">
    <location>
        <begin position="198"/>
        <end position="224"/>
    </location>
</feature>
<evidence type="ECO:0000256" key="4">
    <source>
        <dbReference type="ARBA" id="ARBA00022989"/>
    </source>
</evidence>
<feature type="transmembrane region" description="Helical" evidence="10">
    <location>
        <begin position="300"/>
        <end position="324"/>
    </location>
</feature>
<keyword evidence="6 10" id="KW-0472">Membrane</keyword>
<accession>A0A834R4S7</accession>
<dbReference type="Proteomes" id="UP000070412">
    <property type="component" value="Unassembled WGS sequence"/>
</dbReference>
<evidence type="ECO:0000313" key="14">
    <source>
        <dbReference type="Proteomes" id="UP000070412"/>
    </source>
</evidence>
<feature type="transmembrane region" description="Helical" evidence="10">
    <location>
        <begin position="344"/>
        <end position="364"/>
    </location>
</feature>
<dbReference type="Gene3D" id="1.20.1070.10">
    <property type="entry name" value="Rhodopsin 7-helix transmembrane proteins"/>
    <property type="match status" value="1"/>
</dbReference>
<evidence type="ECO:0000256" key="9">
    <source>
        <dbReference type="RuleBase" id="RU000688"/>
    </source>
</evidence>
<feature type="domain" description="G-protein coupled receptors family 1 profile" evidence="11">
    <location>
        <begin position="98"/>
        <end position="361"/>
    </location>
</feature>
<dbReference type="InterPro" id="IPR000276">
    <property type="entry name" value="GPCR_Rhodpsn"/>
</dbReference>
<evidence type="ECO:0000256" key="5">
    <source>
        <dbReference type="ARBA" id="ARBA00023040"/>
    </source>
</evidence>
<evidence type="ECO:0000256" key="8">
    <source>
        <dbReference type="ARBA" id="ARBA00023224"/>
    </source>
</evidence>
<dbReference type="PANTHER" id="PTHR45695">
    <property type="entry name" value="LEUCOKININ RECEPTOR-RELATED"/>
    <property type="match status" value="1"/>
</dbReference>
<protein>
    <submittedName>
        <fullName evidence="12">Neuropeptide Y receptor</fullName>
    </submittedName>
</protein>
<reference evidence="13" key="3">
    <citation type="submission" date="2022-06" db="UniProtKB">
        <authorList>
            <consortium name="EnsemblMetazoa"/>
        </authorList>
    </citation>
    <scope>IDENTIFICATION</scope>
</reference>
<evidence type="ECO:0000256" key="6">
    <source>
        <dbReference type="ARBA" id="ARBA00023136"/>
    </source>
</evidence>
<keyword evidence="4 10" id="KW-1133">Transmembrane helix</keyword>
<dbReference type="EnsemblMetazoa" id="SSS_7018s_mrna">
    <property type="protein sequence ID" value="KAF7490420.1"/>
    <property type="gene ID" value="SSS_7018"/>
</dbReference>
<dbReference type="PANTHER" id="PTHR45695:SF9">
    <property type="entry name" value="LEUCOKININ RECEPTOR"/>
    <property type="match status" value="1"/>
</dbReference>
<dbReference type="InterPro" id="IPR017452">
    <property type="entry name" value="GPCR_Rhodpsn_7TM"/>
</dbReference>
<dbReference type="Pfam" id="PF00001">
    <property type="entry name" value="7tm_1"/>
    <property type="match status" value="1"/>
</dbReference>
<evidence type="ECO:0000256" key="3">
    <source>
        <dbReference type="ARBA" id="ARBA00022692"/>
    </source>
</evidence>
<evidence type="ECO:0000313" key="13">
    <source>
        <dbReference type="EnsemblMetazoa" id="KAF7490420.1"/>
    </source>
</evidence>
<feature type="transmembrane region" description="Helical" evidence="10">
    <location>
        <begin position="82"/>
        <end position="108"/>
    </location>
</feature>
<feature type="transmembrane region" description="Helical" evidence="10">
    <location>
        <begin position="244"/>
        <end position="265"/>
    </location>
</feature>
<reference evidence="12" key="2">
    <citation type="submission" date="2020-01" db="EMBL/GenBank/DDBJ databases">
        <authorList>
            <person name="Korhonen P.K.K."/>
            <person name="Guangxu M.G."/>
            <person name="Wang T.W."/>
            <person name="Stroehlein A.J.S."/>
            <person name="Young N.D."/>
            <person name="Ang C.-S.A."/>
            <person name="Fernando D.W.F."/>
            <person name="Lu H.L."/>
            <person name="Taylor S.T."/>
            <person name="Ehtesham M.E.M."/>
            <person name="Najaraj S.H.N."/>
            <person name="Harsha G.H.G."/>
            <person name="Madugundu A.M."/>
            <person name="Renuse S.R."/>
            <person name="Holt D.H."/>
            <person name="Pandey A.P."/>
            <person name="Papenfuss A.P."/>
            <person name="Gasser R.B.G."/>
            <person name="Fischer K.F."/>
        </authorList>
    </citation>
    <scope>NUCLEOTIDE SEQUENCE</scope>
    <source>
        <strain evidence="12">SSS_KF_BRIS2020</strain>
    </source>
</reference>
<proteinExistence type="inferred from homology"/>